<gene>
    <name evidence="1" type="ORF">OPT61_g2974</name>
</gene>
<comment type="caution">
    <text evidence="1">The sequence shown here is derived from an EMBL/GenBank/DDBJ whole genome shotgun (WGS) entry which is preliminary data.</text>
</comment>
<proteinExistence type="predicted"/>
<dbReference type="EMBL" id="JAPHNI010000144">
    <property type="protein sequence ID" value="KAJ8115358.1"/>
    <property type="molecule type" value="Genomic_DNA"/>
</dbReference>
<name>A0ACC2IJK9_9PLEO</name>
<sequence length="81" mass="8935">MAREATHVEEMPFKVFNELSPGLESQRQLNQSLKTRAEVIMDSGLGCGVGEGSDKKRNELETPGLENAVEIANGVERERYG</sequence>
<keyword evidence="2" id="KW-1185">Reference proteome</keyword>
<evidence type="ECO:0000313" key="2">
    <source>
        <dbReference type="Proteomes" id="UP001153331"/>
    </source>
</evidence>
<dbReference type="Proteomes" id="UP001153331">
    <property type="component" value="Unassembled WGS sequence"/>
</dbReference>
<reference evidence="1" key="1">
    <citation type="submission" date="2022-11" db="EMBL/GenBank/DDBJ databases">
        <title>Genome Sequence of Boeremia exigua.</title>
        <authorList>
            <person name="Buettner E."/>
        </authorList>
    </citation>
    <scope>NUCLEOTIDE SEQUENCE</scope>
    <source>
        <strain evidence="1">CU02</strain>
    </source>
</reference>
<accession>A0ACC2IJK9</accession>
<protein>
    <submittedName>
        <fullName evidence="1">Uncharacterized protein</fullName>
    </submittedName>
</protein>
<evidence type="ECO:0000313" key="1">
    <source>
        <dbReference type="EMBL" id="KAJ8115358.1"/>
    </source>
</evidence>
<organism evidence="1 2">
    <name type="scientific">Boeremia exigua</name>
    <dbReference type="NCBI Taxonomy" id="749465"/>
    <lineage>
        <taxon>Eukaryota</taxon>
        <taxon>Fungi</taxon>
        <taxon>Dikarya</taxon>
        <taxon>Ascomycota</taxon>
        <taxon>Pezizomycotina</taxon>
        <taxon>Dothideomycetes</taxon>
        <taxon>Pleosporomycetidae</taxon>
        <taxon>Pleosporales</taxon>
        <taxon>Pleosporineae</taxon>
        <taxon>Didymellaceae</taxon>
        <taxon>Boeremia</taxon>
    </lineage>
</organism>